<dbReference type="Proteomes" id="UP000226191">
    <property type="component" value="Unassembled WGS sequence"/>
</dbReference>
<proteinExistence type="predicted"/>
<protein>
    <submittedName>
        <fullName evidence="1">Uncharacterized protein</fullName>
    </submittedName>
</protein>
<gene>
    <name evidence="1" type="ORF">B1B09_06990</name>
</gene>
<organism evidence="1 2">
    <name type="scientific">Cutibacterium acnes</name>
    <name type="common">Propionibacterium acnes</name>
    <dbReference type="NCBI Taxonomy" id="1747"/>
    <lineage>
        <taxon>Bacteria</taxon>
        <taxon>Bacillati</taxon>
        <taxon>Actinomycetota</taxon>
        <taxon>Actinomycetes</taxon>
        <taxon>Propionibacteriales</taxon>
        <taxon>Propionibacteriaceae</taxon>
        <taxon>Cutibacterium</taxon>
    </lineage>
</organism>
<dbReference type="EMBL" id="MVCE01000002">
    <property type="protein sequence ID" value="PGF35311.1"/>
    <property type="molecule type" value="Genomic_DNA"/>
</dbReference>
<comment type="caution">
    <text evidence="1">The sequence shown here is derived from an EMBL/GenBank/DDBJ whole genome shotgun (WGS) entry which is preliminary data.</text>
</comment>
<dbReference type="AlphaFoldDB" id="A0A2B7IDG3"/>
<evidence type="ECO:0000313" key="2">
    <source>
        <dbReference type="Proteomes" id="UP000226191"/>
    </source>
</evidence>
<name>A0A2B7IDG3_CUTAC</name>
<accession>A0A2B7IDG3</accession>
<dbReference type="RefSeq" id="WP_002518543.1">
    <property type="nucleotide sequence ID" value="NZ_AP019664.1"/>
</dbReference>
<sequence length="76" mass="8259">MTASCDWSHTNPTRVFSLELTSVTKRVHGVANRTHPQRGNGSHLGLVCPTSSVEACYGSWYPPTRLAPPRALSPGR</sequence>
<dbReference type="GeneID" id="92858282"/>
<reference evidence="1 2" key="1">
    <citation type="submission" date="2017-02" db="EMBL/GenBank/DDBJ databases">
        <title>Prevalence of linear plasmids in Cutibacterium acnes isolates obtained from cancerous prostatic tissue.</title>
        <authorList>
            <person name="Davidsson S."/>
            <person name="Bruggemann H."/>
        </authorList>
    </citation>
    <scope>NUCLEOTIDE SEQUENCE [LARGE SCALE GENOMIC DNA]</scope>
    <source>
        <strain evidence="1 2">11-78</strain>
    </source>
</reference>
<evidence type="ECO:0000313" key="1">
    <source>
        <dbReference type="EMBL" id="PGF35311.1"/>
    </source>
</evidence>